<dbReference type="InterPro" id="IPR036259">
    <property type="entry name" value="MFS_trans_sf"/>
</dbReference>
<dbReference type="RefSeq" id="XP_025407864.1">
    <property type="nucleotide sequence ID" value="XM_025552079.1"/>
</dbReference>
<keyword evidence="4 5" id="KW-0472">Membrane</keyword>
<dbReference type="Proteomes" id="UP000694846">
    <property type="component" value="Unplaced"/>
</dbReference>
<dbReference type="Pfam" id="PF00083">
    <property type="entry name" value="Sugar_tr"/>
    <property type="match status" value="1"/>
</dbReference>
<dbReference type="PANTHER" id="PTHR24064">
    <property type="entry name" value="SOLUTE CARRIER FAMILY 22 MEMBER"/>
    <property type="match status" value="1"/>
</dbReference>
<evidence type="ECO:0000256" key="3">
    <source>
        <dbReference type="ARBA" id="ARBA00022989"/>
    </source>
</evidence>
<feature type="transmembrane region" description="Helical" evidence="5">
    <location>
        <begin position="395"/>
        <end position="415"/>
    </location>
</feature>
<dbReference type="Gene3D" id="1.20.1250.20">
    <property type="entry name" value="MFS general substrate transporter like domains"/>
    <property type="match status" value="1"/>
</dbReference>
<reference evidence="8" key="1">
    <citation type="submission" date="2025-08" db="UniProtKB">
        <authorList>
            <consortium name="RefSeq"/>
        </authorList>
    </citation>
    <scope>IDENTIFICATION</scope>
    <source>
        <tissue evidence="8">Whole body</tissue>
    </source>
</reference>
<keyword evidence="7" id="KW-1185">Reference proteome</keyword>
<feature type="transmembrane region" description="Helical" evidence="5">
    <location>
        <begin position="220"/>
        <end position="236"/>
    </location>
</feature>
<protein>
    <submittedName>
        <fullName evidence="8">Carcinine transporter isoform X1</fullName>
    </submittedName>
</protein>
<feature type="transmembrane region" description="Helical" evidence="5">
    <location>
        <begin position="427"/>
        <end position="449"/>
    </location>
</feature>
<dbReference type="InterPro" id="IPR005828">
    <property type="entry name" value="MFS_sugar_transport-like"/>
</dbReference>
<feature type="transmembrane region" description="Helical" evidence="5">
    <location>
        <begin position="20"/>
        <end position="37"/>
    </location>
</feature>
<sequence>MDFDRILVDFGEYGTYQKQLIWLIVLPCVLPCGFHAYNQLFMASIPEHWCKDENFSYNNYTSKNNNQCLNSMNNTCEVWDFDYSRYSSTIVTEWNLVCSKQFYPTFALVVFGLSGLFGMLLFGFIQDGLGRRPAFFIYLLIECIFGVATAFAQNFWMWLFFRIGVGFTVPAILATPNVLPIEFVGPAHRTTCILLTNIAHSVGMVILSLVLYAFRDWRQLALATSLPFTVYFLYWWRFPESPRWLLACGRFEKAKKILLKMAKVNGKNISPDYMDQLKIKYEEEFNNQKSKTDEQYNVFHLFKTPNLRFKTIAITFIWFVNTTVYVGLSYYAPALSSDEHLNFFLAGAVELPTYIILWPAMERFGRKSILNISMLIGGCACLAATCSTLDEKWTLIMFCVGKMGISSSYVILSLFAPELYPTVVRGLGMSVSSVAGMIGPVGLPIINYVGTGSQLSLIVMGVLQIVGGFVTLLLPETKNCHLPQTLDDGENNYYDSADRKENKYI</sequence>
<comment type="subcellular location">
    <subcellularLocation>
        <location evidence="1">Membrane</location>
        <topology evidence="1">Multi-pass membrane protein</topology>
    </subcellularLocation>
</comment>
<feature type="transmembrane region" description="Helical" evidence="5">
    <location>
        <begin position="312"/>
        <end position="331"/>
    </location>
</feature>
<evidence type="ECO:0000256" key="4">
    <source>
        <dbReference type="ARBA" id="ARBA00023136"/>
    </source>
</evidence>
<dbReference type="GeneID" id="112681771"/>
<dbReference type="OrthoDB" id="2544694at2759"/>
<feature type="transmembrane region" description="Helical" evidence="5">
    <location>
        <begin position="159"/>
        <end position="179"/>
    </location>
</feature>
<dbReference type="GO" id="GO:0016020">
    <property type="term" value="C:membrane"/>
    <property type="evidence" value="ECO:0007669"/>
    <property type="project" value="UniProtKB-SubCell"/>
</dbReference>
<dbReference type="GO" id="GO:0022857">
    <property type="term" value="F:transmembrane transporter activity"/>
    <property type="evidence" value="ECO:0007669"/>
    <property type="project" value="InterPro"/>
</dbReference>
<name>A0A8B8FAI2_9HEMI</name>
<feature type="transmembrane region" description="Helical" evidence="5">
    <location>
        <begin position="135"/>
        <end position="153"/>
    </location>
</feature>
<dbReference type="AlphaFoldDB" id="A0A8B8FAI2"/>
<keyword evidence="3 5" id="KW-1133">Transmembrane helix</keyword>
<evidence type="ECO:0000313" key="8">
    <source>
        <dbReference type="RefSeq" id="XP_025407864.1"/>
    </source>
</evidence>
<evidence type="ECO:0000313" key="7">
    <source>
        <dbReference type="Proteomes" id="UP000694846"/>
    </source>
</evidence>
<feature type="transmembrane region" description="Helical" evidence="5">
    <location>
        <begin position="343"/>
        <end position="361"/>
    </location>
</feature>
<evidence type="ECO:0000259" key="6">
    <source>
        <dbReference type="PROSITE" id="PS50850"/>
    </source>
</evidence>
<evidence type="ECO:0000256" key="5">
    <source>
        <dbReference type="SAM" id="Phobius"/>
    </source>
</evidence>
<feature type="domain" description="Major facilitator superfamily (MFS) profile" evidence="6">
    <location>
        <begin position="1"/>
        <end position="479"/>
    </location>
</feature>
<feature type="transmembrane region" description="Helical" evidence="5">
    <location>
        <begin position="368"/>
        <end position="389"/>
    </location>
</feature>
<proteinExistence type="predicted"/>
<dbReference type="CDD" id="cd17317">
    <property type="entry name" value="MFS_SLC22"/>
    <property type="match status" value="1"/>
</dbReference>
<gene>
    <name evidence="8" type="primary">LOC112681771</name>
</gene>
<dbReference type="PROSITE" id="PS50850">
    <property type="entry name" value="MFS"/>
    <property type="match status" value="1"/>
</dbReference>
<organism evidence="7 8">
    <name type="scientific">Sipha flava</name>
    <name type="common">yellow sugarcane aphid</name>
    <dbReference type="NCBI Taxonomy" id="143950"/>
    <lineage>
        <taxon>Eukaryota</taxon>
        <taxon>Metazoa</taxon>
        <taxon>Ecdysozoa</taxon>
        <taxon>Arthropoda</taxon>
        <taxon>Hexapoda</taxon>
        <taxon>Insecta</taxon>
        <taxon>Pterygota</taxon>
        <taxon>Neoptera</taxon>
        <taxon>Paraneoptera</taxon>
        <taxon>Hemiptera</taxon>
        <taxon>Sternorrhyncha</taxon>
        <taxon>Aphidomorpha</taxon>
        <taxon>Aphidoidea</taxon>
        <taxon>Aphididae</taxon>
        <taxon>Sipha</taxon>
    </lineage>
</organism>
<evidence type="ECO:0000256" key="2">
    <source>
        <dbReference type="ARBA" id="ARBA00022692"/>
    </source>
</evidence>
<accession>A0A8B8FAI2</accession>
<feature type="transmembrane region" description="Helical" evidence="5">
    <location>
        <begin position="191"/>
        <end position="214"/>
    </location>
</feature>
<dbReference type="SUPFAM" id="SSF103473">
    <property type="entry name" value="MFS general substrate transporter"/>
    <property type="match status" value="1"/>
</dbReference>
<feature type="transmembrane region" description="Helical" evidence="5">
    <location>
        <begin position="102"/>
        <end position="123"/>
    </location>
</feature>
<dbReference type="InterPro" id="IPR020846">
    <property type="entry name" value="MFS_dom"/>
</dbReference>
<feature type="transmembrane region" description="Helical" evidence="5">
    <location>
        <begin position="455"/>
        <end position="474"/>
    </location>
</feature>
<keyword evidence="2 5" id="KW-0812">Transmembrane</keyword>
<evidence type="ECO:0000256" key="1">
    <source>
        <dbReference type="ARBA" id="ARBA00004141"/>
    </source>
</evidence>